<organism evidence="1">
    <name type="scientific">Thermosulfidibacter takaii</name>
    <dbReference type="NCBI Taxonomy" id="412593"/>
    <lineage>
        <taxon>Bacteria</taxon>
        <taxon>Pseudomonadati</taxon>
        <taxon>Thermosulfidibacterota</taxon>
        <taxon>Thermosulfidibacteria</taxon>
        <taxon>Thermosulfidibacterales</taxon>
        <taxon>Thermosulfidibacteraceae</taxon>
    </lineage>
</organism>
<dbReference type="AlphaFoldDB" id="A0A7C0U6N4"/>
<comment type="caution">
    <text evidence="1">The sequence shown here is derived from an EMBL/GenBank/DDBJ whole genome shotgun (WGS) entry which is preliminary data.</text>
</comment>
<sequence length="181" mass="21050">MMVEELLEEWTVHYLGGMGLRLYRVELEEGGARFILGWRGEEMVEVRYSPVDEETMARLEVIYVPGRLPRGVEEGLFRAMRVLLPPRGKIGHRMEVKELEEHLKRGIPLALTPWGLLVWLAGGRRLTWTEDAVWGEVPLKKDVGEEELGEMIEFVEAYRESRDPYVVSALDRWETIEWELG</sequence>
<reference evidence="1" key="1">
    <citation type="journal article" date="2020" name="mSystems">
        <title>Genome- and Community-Level Interaction Insights into Carbon Utilization and Element Cycling Functions of Hydrothermarchaeota in Hydrothermal Sediment.</title>
        <authorList>
            <person name="Zhou Z."/>
            <person name="Liu Y."/>
            <person name="Xu W."/>
            <person name="Pan J."/>
            <person name="Luo Z.H."/>
            <person name="Li M."/>
        </authorList>
    </citation>
    <scope>NUCLEOTIDE SEQUENCE [LARGE SCALE GENOMIC DNA]</scope>
    <source>
        <strain evidence="1">HyVt-115</strain>
    </source>
</reference>
<dbReference type="EMBL" id="DQWS01000175">
    <property type="protein sequence ID" value="HDD53342.1"/>
    <property type="molecule type" value="Genomic_DNA"/>
</dbReference>
<evidence type="ECO:0000313" key="1">
    <source>
        <dbReference type="EMBL" id="HDD53342.1"/>
    </source>
</evidence>
<name>A0A7C0U6N4_9BACT</name>
<protein>
    <submittedName>
        <fullName evidence="1">Uncharacterized protein</fullName>
    </submittedName>
</protein>
<proteinExistence type="predicted"/>
<gene>
    <name evidence="1" type="ORF">ENF32_04675</name>
</gene>
<accession>A0A7C0U6N4</accession>
<dbReference type="Proteomes" id="UP000885690">
    <property type="component" value="Unassembled WGS sequence"/>
</dbReference>